<keyword evidence="6 14" id="KW-0479">Metal-binding</keyword>
<keyword evidence="8 14" id="KW-0378">Hydrolase</keyword>
<feature type="active site" evidence="15">
    <location>
        <position position="58"/>
    </location>
</feature>
<evidence type="ECO:0000256" key="3">
    <source>
        <dbReference type="ARBA" id="ARBA00022475"/>
    </source>
</evidence>
<evidence type="ECO:0000256" key="17">
    <source>
        <dbReference type="PROSITE-ProRule" id="PRU00703"/>
    </source>
</evidence>
<feature type="domain" description="CBS" evidence="18">
    <location>
        <begin position="305"/>
        <end position="364"/>
    </location>
</feature>
<evidence type="ECO:0000259" key="18">
    <source>
        <dbReference type="PROSITE" id="PS51371"/>
    </source>
</evidence>
<proteinExistence type="inferred from homology"/>
<dbReference type="InterPro" id="IPR016483">
    <property type="entry name" value="UCP006404_Pept_M50_CBS"/>
</dbReference>
<dbReference type="PANTHER" id="PTHR39188:SF3">
    <property type="entry name" value="STAGE IV SPORULATION PROTEIN FB"/>
    <property type="match status" value="1"/>
</dbReference>
<reference evidence="19 20" key="1">
    <citation type="submission" date="2020-08" db="EMBL/GenBank/DDBJ databases">
        <title>Genomic Encyclopedia of Type Strains, Phase IV (KMG-V): Genome sequencing to study the core and pangenomes of soil and plant-associated prokaryotes.</title>
        <authorList>
            <person name="Whitman W."/>
        </authorList>
    </citation>
    <scope>NUCLEOTIDE SEQUENCE [LARGE SCALE GENOMIC DNA]</scope>
    <source>
        <strain evidence="19 20">M8UP14</strain>
    </source>
</reference>
<gene>
    <name evidence="19" type="ORF">HDF16_001462</name>
</gene>
<feature type="binding site" evidence="16">
    <location>
        <position position="166"/>
    </location>
    <ligand>
        <name>Zn(2+)</name>
        <dbReference type="ChEBI" id="CHEBI:29105"/>
        <note>catalytic</note>
    </ligand>
</feature>
<dbReference type="Proteomes" id="UP000540989">
    <property type="component" value="Unassembled WGS sequence"/>
</dbReference>
<dbReference type="GO" id="GO:0046872">
    <property type="term" value="F:metal ion binding"/>
    <property type="evidence" value="ECO:0007669"/>
    <property type="project" value="UniProtKB-UniRule"/>
</dbReference>
<dbReference type="Pfam" id="PF02163">
    <property type="entry name" value="Peptidase_M50"/>
    <property type="match status" value="1"/>
</dbReference>
<dbReference type="InterPro" id="IPR046342">
    <property type="entry name" value="CBS_dom_sf"/>
</dbReference>
<feature type="transmembrane region" description="Helical" evidence="14">
    <location>
        <begin position="12"/>
        <end position="32"/>
    </location>
</feature>
<feature type="transmembrane region" description="Helical" evidence="14">
    <location>
        <begin position="104"/>
        <end position="127"/>
    </location>
</feature>
<dbReference type="EMBL" id="JACHIP010000002">
    <property type="protein sequence ID" value="MBB5056777.1"/>
    <property type="molecule type" value="Genomic_DNA"/>
</dbReference>
<keyword evidence="11 14" id="KW-0482">Metalloprotease</keyword>
<dbReference type="GO" id="GO:0008237">
    <property type="term" value="F:metallopeptidase activity"/>
    <property type="evidence" value="ECO:0007669"/>
    <property type="project" value="UniProtKB-UniRule"/>
</dbReference>
<sequence length="377" mass="40329">MRTWSFPVGRYLGVEVRIHAFFLLLLGTSITFAEATGSNGTRGFTLWLMLFFAVVLREIARAIAAASFGLELRSVLLLPTGGLPTYATQDDTARAAKPAIEKRMAVVGPLANIATGLILFGMMAGIAPGLGLLDRPWVTPDALLRSFAWTQVLLGAINFLPVAPLDGGRVLRGGFSSAGGGIASAQQAIKFGQYLAIGMVIMGIVLVNLVLMLIGIFVLVAAHLEDQGVLLQTKVDSVRMKDVMLTEYTTLSASATLEDALEQAIHSLQDVFPVVRAGNLVGAVSRQGIFEALQTDGNGYVQGVMTRSFHTAQPDDSLLKTLQRITNGVGAQLVPVVEGERVIGIITPQNLSQSMSILNQSKKLQERNARASQQDQE</sequence>
<evidence type="ECO:0000313" key="19">
    <source>
        <dbReference type="EMBL" id="MBB5056777.1"/>
    </source>
</evidence>
<dbReference type="SUPFAM" id="SSF54631">
    <property type="entry name" value="CBS-domain pair"/>
    <property type="match status" value="1"/>
</dbReference>
<evidence type="ECO:0000256" key="7">
    <source>
        <dbReference type="ARBA" id="ARBA00022737"/>
    </source>
</evidence>
<dbReference type="PANTHER" id="PTHR39188">
    <property type="entry name" value="MEMBRANE-ASSOCIATED ZINC METALLOPROTEASE M50B"/>
    <property type="match status" value="1"/>
</dbReference>
<feature type="transmembrane region" description="Helical" evidence="14">
    <location>
        <begin position="147"/>
        <end position="165"/>
    </location>
</feature>
<dbReference type="GO" id="GO:0006508">
    <property type="term" value="P:proteolysis"/>
    <property type="evidence" value="ECO:0007669"/>
    <property type="project" value="UniProtKB-KW"/>
</dbReference>
<dbReference type="PIRSF" id="PIRSF006404">
    <property type="entry name" value="UCP006404_Pept_M50_CBS"/>
    <property type="match status" value="1"/>
</dbReference>
<protein>
    <recommendedName>
        <fullName evidence="14">Zinc metalloprotease</fullName>
    </recommendedName>
</protein>
<feature type="domain" description="CBS" evidence="18">
    <location>
        <begin position="244"/>
        <end position="301"/>
    </location>
</feature>
<evidence type="ECO:0000256" key="6">
    <source>
        <dbReference type="ARBA" id="ARBA00022723"/>
    </source>
</evidence>
<name>A0A7W8E2Q0_9BACT</name>
<evidence type="ECO:0000256" key="1">
    <source>
        <dbReference type="ARBA" id="ARBA00004651"/>
    </source>
</evidence>
<evidence type="ECO:0000256" key="9">
    <source>
        <dbReference type="ARBA" id="ARBA00022833"/>
    </source>
</evidence>
<comment type="subcellular location">
    <subcellularLocation>
        <location evidence="1 14">Cell membrane</location>
        <topology evidence="1 14">Multi-pass membrane protein</topology>
    </subcellularLocation>
</comment>
<feature type="transmembrane region" description="Helical" evidence="14">
    <location>
        <begin position="44"/>
        <end position="64"/>
    </location>
</feature>
<keyword evidence="5 14" id="KW-0812">Transmembrane</keyword>
<evidence type="ECO:0000256" key="10">
    <source>
        <dbReference type="ARBA" id="ARBA00022989"/>
    </source>
</evidence>
<evidence type="ECO:0000313" key="20">
    <source>
        <dbReference type="Proteomes" id="UP000540989"/>
    </source>
</evidence>
<keyword evidence="12 17" id="KW-0129">CBS domain</keyword>
<dbReference type="AlphaFoldDB" id="A0A7W8E2Q0"/>
<comment type="cofactor">
    <cofactor evidence="14 16">
        <name>Zn(2+)</name>
        <dbReference type="ChEBI" id="CHEBI:29105"/>
    </cofactor>
    <text evidence="14 16">Binds 1 zinc ion per subunit.</text>
</comment>
<evidence type="ECO:0000256" key="11">
    <source>
        <dbReference type="ARBA" id="ARBA00023049"/>
    </source>
</evidence>
<feature type="transmembrane region" description="Helical" evidence="14">
    <location>
        <begin position="194"/>
        <end position="224"/>
    </location>
</feature>
<keyword evidence="7" id="KW-0677">Repeat</keyword>
<dbReference type="Gene3D" id="3.10.580.10">
    <property type="entry name" value="CBS-domain"/>
    <property type="match status" value="1"/>
</dbReference>
<evidence type="ECO:0000256" key="15">
    <source>
        <dbReference type="PIRSR" id="PIRSR006404-1"/>
    </source>
</evidence>
<evidence type="ECO:0000256" key="5">
    <source>
        <dbReference type="ARBA" id="ARBA00022692"/>
    </source>
</evidence>
<evidence type="ECO:0000256" key="16">
    <source>
        <dbReference type="PIRSR" id="PIRSR006404-2"/>
    </source>
</evidence>
<keyword evidence="9 14" id="KW-0862">Zinc</keyword>
<dbReference type="PROSITE" id="PS51371">
    <property type="entry name" value="CBS"/>
    <property type="match status" value="2"/>
</dbReference>
<evidence type="ECO:0000256" key="13">
    <source>
        <dbReference type="ARBA" id="ARBA00023136"/>
    </source>
</evidence>
<keyword evidence="10 14" id="KW-1133">Transmembrane helix</keyword>
<keyword evidence="3 14" id="KW-1003">Cell membrane</keyword>
<keyword evidence="13 14" id="KW-0472">Membrane</keyword>
<evidence type="ECO:0000256" key="14">
    <source>
        <dbReference type="PIRNR" id="PIRNR006404"/>
    </source>
</evidence>
<comment type="similarity">
    <text evidence="2 14">Belongs to the peptidase M50B family.</text>
</comment>
<evidence type="ECO:0000256" key="12">
    <source>
        <dbReference type="ARBA" id="ARBA00023122"/>
    </source>
</evidence>
<comment type="caution">
    <text evidence="19">The sequence shown here is derived from an EMBL/GenBank/DDBJ whole genome shotgun (WGS) entry which is preliminary data.</text>
</comment>
<keyword evidence="4 14" id="KW-0645">Protease</keyword>
<organism evidence="19 20">
    <name type="scientific">Granulicella aggregans</name>
    <dbReference type="NCBI Taxonomy" id="474949"/>
    <lineage>
        <taxon>Bacteria</taxon>
        <taxon>Pseudomonadati</taxon>
        <taxon>Acidobacteriota</taxon>
        <taxon>Terriglobia</taxon>
        <taxon>Terriglobales</taxon>
        <taxon>Acidobacteriaceae</taxon>
        <taxon>Granulicella</taxon>
    </lineage>
</organism>
<dbReference type="Pfam" id="PF00571">
    <property type="entry name" value="CBS"/>
    <property type="match status" value="2"/>
</dbReference>
<accession>A0A7W8E2Q0</accession>
<evidence type="ECO:0000256" key="4">
    <source>
        <dbReference type="ARBA" id="ARBA00022670"/>
    </source>
</evidence>
<dbReference type="InterPro" id="IPR008915">
    <property type="entry name" value="Peptidase_M50"/>
</dbReference>
<keyword evidence="20" id="KW-1185">Reference proteome</keyword>
<dbReference type="InterPro" id="IPR000644">
    <property type="entry name" value="CBS_dom"/>
</dbReference>
<dbReference type="GO" id="GO:0005886">
    <property type="term" value="C:plasma membrane"/>
    <property type="evidence" value="ECO:0007669"/>
    <property type="project" value="UniProtKB-SubCell"/>
</dbReference>
<evidence type="ECO:0000256" key="8">
    <source>
        <dbReference type="ARBA" id="ARBA00022801"/>
    </source>
</evidence>
<evidence type="ECO:0000256" key="2">
    <source>
        <dbReference type="ARBA" id="ARBA00007931"/>
    </source>
</evidence>